<feature type="transmembrane region" description="Helical" evidence="1">
    <location>
        <begin position="88"/>
        <end position="107"/>
    </location>
</feature>
<keyword evidence="1" id="KW-0812">Transmembrane</keyword>
<keyword evidence="3" id="KW-1185">Reference proteome</keyword>
<feature type="transmembrane region" description="Helical" evidence="1">
    <location>
        <begin position="49"/>
        <end position="76"/>
    </location>
</feature>
<proteinExistence type="predicted"/>
<accession>A0A6M1TBS1</accession>
<name>A0A6M1TBS1_9BACT</name>
<feature type="transmembrane region" description="Helical" evidence="1">
    <location>
        <begin position="7"/>
        <end position="29"/>
    </location>
</feature>
<protein>
    <recommendedName>
        <fullName evidence="4">Cardiolipin synthase N-terminal domain-containing protein</fullName>
    </recommendedName>
</protein>
<evidence type="ECO:0000313" key="3">
    <source>
        <dbReference type="Proteomes" id="UP000479132"/>
    </source>
</evidence>
<sequence>MRKPVQIILGVLTFLPFIIILAAIGFGVYKALDIFLSPEGVNPFLLFAYFGYAIQFLLFYSLFYLALGIYYLIHIIRNPLFDTEKKGLWIVVIIALNGLAMPAYWYMHIWNTTPVSNSNYYTRYESGTES</sequence>
<evidence type="ECO:0000313" key="2">
    <source>
        <dbReference type="EMBL" id="NGP88374.1"/>
    </source>
</evidence>
<dbReference type="AlphaFoldDB" id="A0A6M1TBS1"/>
<dbReference type="EMBL" id="JAALLS010000009">
    <property type="protein sequence ID" value="NGP88374.1"/>
    <property type="molecule type" value="Genomic_DNA"/>
</dbReference>
<evidence type="ECO:0008006" key="4">
    <source>
        <dbReference type="Google" id="ProtNLM"/>
    </source>
</evidence>
<keyword evidence="1" id="KW-1133">Transmembrane helix</keyword>
<evidence type="ECO:0000256" key="1">
    <source>
        <dbReference type="SAM" id="Phobius"/>
    </source>
</evidence>
<dbReference type="RefSeq" id="WP_165268031.1">
    <property type="nucleotide sequence ID" value="NZ_JAALLS010000009.1"/>
</dbReference>
<organism evidence="2 3">
    <name type="scientific">Fodinibius halophilus</name>
    <dbReference type="NCBI Taxonomy" id="1736908"/>
    <lineage>
        <taxon>Bacteria</taxon>
        <taxon>Pseudomonadati</taxon>
        <taxon>Balneolota</taxon>
        <taxon>Balneolia</taxon>
        <taxon>Balneolales</taxon>
        <taxon>Balneolaceae</taxon>
        <taxon>Fodinibius</taxon>
    </lineage>
</organism>
<keyword evidence="1" id="KW-0472">Membrane</keyword>
<comment type="caution">
    <text evidence="2">The sequence shown here is derived from an EMBL/GenBank/DDBJ whole genome shotgun (WGS) entry which is preliminary data.</text>
</comment>
<gene>
    <name evidence="2" type="ORF">G3569_08395</name>
</gene>
<dbReference type="Proteomes" id="UP000479132">
    <property type="component" value="Unassembled WGS sequence"/>
</dbReference>
<reference evidence="2 3" key="1">
    <citation type="submission" date="2020-02" db="EMBL/GenBank/DDBJ databases">
        <title>Aliifodinibius halophilus 2W32, complete genome.</title>
        <authorList>
            <person name="Li Y."/>
            <person name="Wu S."/>
        </authorList>
    </citation>
    <scope>NUCLEOTIDE SEQUENCE [LARGE SCALE GENOMIC DNA]</scope>
    <source>
        <strain evidence="2 3">2W32</strain>
    </source>
</reference>